<reference evidence="2" key="1">
    <citation type="submission" date="2021-06" db="EMBL/GenBank/DDBJ databases">
        <title>Updating the genus Pseudomonas: Description of 43 new species and partition of the Pseudomonas putida group.</title>
        <authorList>
            <person name="Girard L."/>
            <person name="Lood C."/>
            <person name="Vandamme P."/>
            <person name="Rokni-Zadeh H."/>
            <person name="Van Noort V."/>
            <person name="Hofte M."/>
            <person name="Lavigne R."/>
            <person name="De Mot R."/>
        </authorList>
    </citation>
    <scope>NUCLEOTIDE SEQUENCE</scope>
    <source>
        <strain evidence="2">SWRI74</strain>
    </source>
</reference>
<organism evidence="2 3">
    <name type="scientific">Pseudomonas azerbaijanoccidentalis</name>
    <dbReference type="NCBI Taxonomy" id="2842347"/>
    <lineage>
        <taxon>Bacteria</taxon>
        <taxon>Pseudomonadati</taxon>
        <taxon>Pseudomonadota</taxon>
        <taxon>Gammaproteobacteria</taxon>
        <taxon>Pseudomonadales</taxon>
        <taxon>Pseudomonadaceae</taxon>
        <taxon>Pseudomonas</taxon>
    </lineage>
</organism>
<dbReference type="PROSITE" id="PS51257">
    <property type="entry name" value="PROKAR_LIPOPROTEIN"/>
    <property type="match status" value="1"/>
</dbReference>
<evidence type="ECO:0000313" key="2">
    <source>
        <dbReference type="EMBL" id="MBV4518503.1"/>
    </source>
</evidence>
<sequence length="58" mass="6469">MKKTMAFFALATLVGCNAHTPVPSPLPQGNMPMTQQEYQEAERLLLKKQPLPADERAE</sequence>
<accession>A0ABS6QHX5</accession>
<evidence type="ECO:0008006" key="4">
    <source>
        <dbReference type="Google" id="ProtNLM"/>
    </source>
</evidence>
<gene>
    <name evidence="2" type="ORF">KVG88_00375</name>
</gene>
<evidence type="ECO:0000256" key="1">
    <source>
        <dbReference type="SAM" id="SignalP"/>
    </source>
</evidence>
<dbReference type="EMBL" id="JAHSTU010000001">
    <property type="protein sequence ID" value="MBV4518503.1"/>
    <property type="molecule type" value="Genomic_DNA"/>
</dbReference>
<name>A0ABS6QHX5_9PSED</name>
<feature type="chain" id="PRO_5046582731" description="Lipoprotein" evidence="1">
    <location>
        <begin position="19"/>
        <end position="58"/>
    </location>
</feature>
<feature type="signal peptide" evidence="1">
    <location>
        <begin position="1"/>
        <end position="18"/>
    </location>
</feature>
<protein>
    <recommendedName>
        <fullName evidence="4">Lipoprotein</fullName>
    </recommendedName>
</protein>
<dbReference type="RefSeq" id="WP_217869924.1">
    <property type="nucleotide sequence ID" value="NZ_JAHSTU010000001.1"/>
</dbReference>
<evidence type="ECO:0000313" key="3">
    <source>
        <dbReference type="Proteomes" id="UP001049200"/>
    </source>
</evidence>
<keyword evidence="3" id="KW-1185">Reference proteome</keyword>
<dbReference type="Proteomes" id="UP001049200">
    <property type="component" value="Unassembled WGS sequence"/>
</dbReference>
<keyword evidence="1" id="KW-0732">Signal</keyword>
<proteinExistence type="predicted"/>
<comment type="caution">
    <text evidence="2">The sequence shown here is derived from an EMBL/GenBank/DDBJ whole genome shotgun (WGS) entry which is preliminary data.</text>
</comment>